<proteinExistence type="predicted"/>
<dbReference type="PANTHER" id="PTHR47894:SF4">
    <property type="entry name" value="HTH-TYPE TRANSCRIPTIONAL REGULATOR GADX"/>
    <property type="match status" value="1"/>
</dbReference>
<accession>A0A2T5VAX8</accession>
<name>A0A2T5VAX8_9HYPH</name>
<keyword evidence="1" id="KW-0805">Transcription regulation</keyword>
<comment type="caution">
    <text evidence="5">The sequence shown here is derived from an EMBL/GenBank/DDBJ whole genome shotgun (WGS) entry which is preliminary data.</text>
</comment>
<dbReference type="AlphaFoldDB" id="A0A2T5VAX8"/>
<dbReference type="EMBL" id="QAYG01000003">
    <property type="protein sequence ID" value="PTW60905.1"/>
    <property type="molecule type" value="Genomic_DNA"/>
</dbReference>
<evidence type="ECO:0000256" key="3">
    <source>
        <dbReference type="ARBA" id="ARBA00023163"/>
    </source>
</evidence>
<organism evidence="5 6">
    <name type="scientific">Breoghania corrubedonensis</name>
    <dbReference type="NCBI Taxonomy" id="665038"/>
    <lineage>
        <taxon>Bacteria</taxon>
        <taxon>Pseudomonadati</taxon>
        <taxon>Pseudomonadota</taxon>
        <taxon>Alphaproteobacteria</taxon>
        <taxon>Hyphomicrobiales</taxon>
        <taxon>Stappiaceae</taxon>
        <taxon>Breoghania</taxon>
    </lineage>
</organism>
<dbReference type="GO" id="GO:0005829">
    <property type="term" value="C:cytosol"/>
    <property type="evidence" value="ECO:0007669"/>
    <property type="project" value="TreeGrafter"/>
</dbReference>
<evidence type="ECO:0000256" key="2">
    <source>
        <dbReference type="ARBA" id="ARBA00023125"/>
    </source>
</evidence>
<evidence type="ECO:0000313" key="5">
    <source>
        <dbReference type="EMBL" id="PTW60905.1"/>
    </source>
</evidence>
<protein>
    <submittedName>
        <fullName evidence="5">AraC family transcriptional regulator</fullName>
    </submittedName>
</protein>
<reference evidence="5 6" key="1">
    <citation type="submission" date="2018-04" db="EMBL/GenBank/DDBJ databases">
        <title>Genomic Encyclopedia of Archaeal and Bacterial Type Strains, Phase II (KMG-II): from individual species to whole genera.</title>
        <authorList>
            <person name="Goeker M."/>
        </authorList>
    </citation>
    <scope>NUCLEOTIDE SEQUENCE [LARGE SCALE GENOMIC DNA]</scope>
    <source>
        <strain evidence="5 6">DSM 23382</strain>
    </source>
</reference>
<keyword evidence="2" id="KW-0238">DNA-binding</keyword>
<gene>
    <name evidence="5" type="ORF">C8N35_10386</name>
</gene>
<dbReference type="SUPFAM" id="SSF46689">
    <property type="entry name" value="Homeodomain-like"/>
    <property type="match status" value="1"/>
</dbReference>
<dbReference type="Proteomes" id="UP000244081">
    <property type="component" value="Unassembled WGS sequence"/>
</dbReference>
<sequence length="347" mass="38247">MHNRAAIPLSSASSLSLLEMTIDAARKASLLDADEARKLSLGLHRSERFGNEHVAEAALLDLWKQLEQRHGGPEVGALVALNADFSKLGLLGNVISQATAAEEIYARIVRFHRLLNQNTTLDLKATPSRILLFYHHPRVTTAHHAALNAGMICSLGLLALVPRRFFDAPLVPEAAYFACPPTTNRHALHDIFGPTLHFSAETSHIAFNRVALRQLHRAGQPHILGYLERLAEADLEQLPARGTLADQTRQFIGQSLAGGAPSHAEAARSMGMSIRTFQRSLSREGTTYSRLLQETRRELAERLLGSGSYSLSQITYLLGYADQAAFSHAARRWFKKAPRAMKAARRS</sequence>
<dbReference type="PROSITE" id="PS01124">
    <property type="entry name" value="HTH_ARAC_FAMILY_2"/>
    <property type="match status" value="1"/>
</dbReference>
<dbReference type="Pfam" id="PF12625">
    <property type="entry name" value="Arabinose_bd"/>
    <property type="match status" value="1"/>
</dbReference>
<dbReference type="PANTHER" id="PTHR47894">
    <property type="entry name" value="HTH-TYPE TRANSCRIPTIONAL REGULATOR GADX"/>
    <property type="match status" value="1"/>
</dbReference>
<keyword evidence="3" id="KW-0804">Transcription</keyword>
<dbReference type="SMART" id="SM00342">
    <property type="entry name" value="HTH_ARAC"/>
    <property type="match status" value="1"/>
</dbReference>
<evidence type="ECO:0000256" key="1">
    <source>
        <dbReference type="ARBA" id="ARBA00023015"/>
    </source>
</evidence>
<dbReference type="InterPro" id="IPR018060">
    <property type="entry name" value="HTH_AraC"/>
</dbReference>
<dbReference type="Pfam" id="PF12833">
    <property type="entry name" value="HTH_18"/>
    <property type="match status" value="1"/>
</dbReference>
<dbReference type="InterPro" id="IPR032687">
    <property type="entry name" value="AraC-type_N"/>
</dbReference>
<dbReference type="RefSeq" id="WP_107989733.1">
    <property type="nucleotide sequence ID" value="NZ_QAYG01000003.1"/>
</dbReference>
<evidence type="ECO:0000259" key="4">
    <source>
        <dbReference type="PROSITE" id="PS01124"/>
    </source>
</evidence>
<dbReference type="GO" id="GO:0003700">
    <property type="term" value="F:DNA-binding transcription factor activity"/>
    <property type="evidence" value="ECO:0007669"/>
    <property type="project" value="InterPro"/>
</dbReference>
<dbReference type="InterPro" id="IPR009057">
    <property type="entry name" value="Homeodomain-like_sf"/>
</dbReference>
<keyword evidence="6" id="KW-1185">Reference proteome</keyword>
<feature type="domain" description="HTH araC/xylS-type" evidence="4">
    <location>
        <begin position="246"/>
        <end position="344"/>
    </location>
</feature>
<evidence type="ECO:0000313" key="6">
    <source>
        <dbReference type="Proteomes" id="UP000244081"/>
    </source>
</evidence>
<dbReference type="OrthoDB" id="9805730at2"/>
<dbReference type="GO" id="GO:0000976">
    <property type="term" value="F:transcription cis-regulatory region binding"/>
    <property type="evidence" value="ECO:0007669"/>
    <property type="project" value="TreeGrafter"/>
</dbReference>
<dbReference type="Gene3D" id="1.10.10.60">
    <property type="entry name" value="Homeodomain-like"/>
    <property type="match status" value="1"/>
</dbReference>